<comment type="similarity">
    <text evidence="5">Belongs to the protein kinase superfamily. Ser/Thr protein kinase family. GCN2 subfamily.</text>
</comment>
<feature type="binding site" evidence="6">
    <location>
        <position position="160"/>
    </location>
    <ligand>
        <name>ATP</name>
        <dbReference type="ChEBI" id="CHEBI:30616"/>
    </ligand>
</feature>
<evidence type="ECO:0000256" key="6">
    <source>
        <dbReference type="PROSITE-ProRule" id="PRU10141"/>
    </source>
</evidence>
<evidence type="ECO:0000256" key="7">
    <source>
        <dbReference type="RuleBase" id="RU000304"/>
    </source>
</evidence>
<dbReference type="Proteomes" id="UP000198287">
    <property type="component" value="Unassembled WGS sequence"/>
</dbReference>
<dbReference type="GO" id="GO:0005634">
    <property type="term" value="C:nucleus"/>
    <property type="evidence" value="ECO:0007669"/>
    <property type="project" value="TreeGrafter"/>
</dbReference>
<evidence type="ECO:0000256" key="5">
    <source>
        <dbReference type="ARBA" id="ARBA00037982"/>
    </source>
</evidence>
<evidence type="ECO:0000256" key="8">
    <source>
        <dbReference type="SAM" id="Phobius"/>
    </source>
</evidence>
<reference evidence="10 11" key="1">
    <citation type="submission" date="2015-12" db="EMBL/GenBank/DDBJ databases">
        <title>The genome of Folsomia candida.</title>
        <authorList>
            <person name="Faddeeva A."/>
            <person name="Derks M.F."/>
            <person name="Anvar Y."/>
            <person name="Smit S."/>
            <person name="Van Straalen N."/>
            <person name="Roelofs D."/>
        </authorList>
    </citation>
    <scope>NUCLEOTIDE SEQUENCE [LARGE SCALE GENOMIC DNA]</scope>
    <source>
        <strain evidence="10 11">VU population</strain>
        <tissue evidence="10">Whole body</tissue>
    </source>
</reference>
<dbReference type="PANTHER" id="PTHR11042">
    <property type="entry name" value="EUKARYOTIC TRANSLATION INITIATION FACTOR 2-ALPHA KINASE EIF2-ALPHA KINASE -RELATED"/>
    <property type="match status" value="1"/>
</dbReference>
<comment type="caution">
    <text evidence="10">The sequence shown here is derived from an EMBL/GenBank/DDBJ whole genome shotgun (WGS) entry which is preliminary data.</text>
</comment>
<evidence type="ECO:0000256" key="2">
    <source>
        <dbReference type="ARBA" id="ARBA00022741"/>
    </source>
</evidence>
<dbReference type="OrthoDB" id="248923at2759"/>
<feature type="domain" description="Protein kinase" evidence="9">
    <location>
        <begin position="128"/>
        <end position="446"/>
    </location>
</feature>
<evidence type="ECO:0000256" key="3">
    <source>
        <dbReference type="ARBA" id="ARBA00022777"/>
    </source>
</evidence>
<dbReference type="InterPro" id="IPR011009">
    <property type="entry name" value="Kinase-like_dom_sf"/>
</dbReference>
<keyword evidence="8" id="KW-0472">Membrane</keyword>
<dbReference type="InterPro" id="IPR017441">
    <property type="entry name" value="Protein_kinase_ATP_BS"/>
</dbReference>
<dbReference type="InterPro" id="IPR000719">
    <property type="entry name" value="Prot_kinase_dom"/>
</dbReference>
<evidence type="ECO:0000313" key="11">
    <source>
        <dbReference type="Proteomes" id="UP000198287"/>
    </source>
</evidence>
<dbReference type="InterPro" id="IPR050339">
    <property type="entry name" value="CC_SR_Kinase"/>
</dbReference>
<accession>A0A226DAX9</accession>
<dbReference type="PROSITE" id="PS00107">
    <property type="entry name" value="PROTEIN_KINASE_ATP"/>
    <property type="match status" value="1"/>
</dbReference>
<dbReference type="GO" id="GO:0005737">
    <property type="term" value="C:cytoplasm"/>
    <property type="evidence" value="ECO:0007669"/>
    <property type="project" value="TreeGrafter"/>
</dbReference>
<dbReference type="STRING" id="158441.A0A226DAX9"/>
<dbReference type="GO" id="GO:0005524">
    <property type="term" value="F:ATP binding"/>
    <property type="evidence" value="ECO:0007669"/>
    <property type="project" value="UniProtKB-UniRule"/>
</dbReference>
<dbReference type="InterPro" id="IPR008271">
    <property type="entry name" value="Ser/Thr_kinase_AS"/>
</dbReference>
<dbReference type="PROSITE" id="PS00108">
    <property type="entry name" value="PROTEIN_KINASE_ST"/>
    <property type="match status" value="1"/>
</dbReference>
<dbReference type="Pfam" id="PF00069">
    <property type="entry name" value="Pkinase"/>
    <property type="match status" value="1"/>
</dbReference>
<keyword evidence="4 6" id="KW-0067">ATP-binding</keyword>
<name>A0A226DAX9_FOLCA</name>
<evidence type="ECO:0000256" key="1">
    <source>
        <dbReference type="ARBA" id="ARBA00022679"/>
    </source>
</evidence>
<dbReference type="Gene3D" id="3.30.200.20">
    <property type="entry name" value="Phosphorylase Kinase, domain 1"/>
    <property type="match status" value="1"/>
</dbReference>
<dbReference type="EMBL" id="LNIX01000026">
    <property type="protein sequence ID" value="OXA42290.1"/>
    <property type="molecule type" value="Genomic_DNA"/>
</dbReference>
<keyword evidence="8" id="KW-0812">Transmembrane</keyword>
<feature type="transmembrane region" description="Helical" evidence="8">
    <location>
        <begin position="56"/>
        <end position="77"/>
    </location>
</feature>
<keyword evidence="8" id="KW-1133">Transmembrane helix</keyword>
<feature type="non-terminal residue" evidence="10">
    <location>
        <position position="1"/>
    </location>
</feature>
<keyword evidence="3 10" id="KW-0418">Kinase</keyword>
<protein>
    <submittedName>
        <fullName evidence="10">Interferon-induced, double-stranded RNA-activated protein kinase</fullName>
    </submittedName>
</protein>
<proteinExistence type="inferred from homology"/>
<dbReference type="AlphaFoldDB" id="A0A226DAX9"/>
<dbReference type="Gene3D" id="1.10.510.10">
    <property type="entry name" value="Transferase(Phosphotransferase) domain 1"/>
    <property type="match status" value="1"/>
</dbReference>
<dbReference type="PROSITE" id="PS50011">
    <property type="entry name" value="PROTEIN_KINASE_DOM"/>
    <property type="match status" value="1"/>
</dbReference>
<dbReference type="SUPFAM" id="SSF56112">
    <property type="entry name" value="Protein kinase-like (PK-like)"/>
    <property type="match status" value="1"/>
</dbReference>
<keyword evidence="7" id="KW-0723">Serine/threonine-protein kinase</keyword>
<sequence>EIEIPAANCSTNEMYCALKSRCIPKYNSSLCTENEIQPTEEPGTAPADPTILPQPASIILAVLISILISTILIGMWYRIKTRTKNRKSTTTQKSDIPLDPIILTELALLLPPCPVTRIRSPWKSEPTLICLSLLGAGSFGKVYHADDLSAIVSPTGYAVKCVDMVRTLSGGGDDSTNKSNPSSTSRNAINPPKYVSILLNEIVIMNQLTCDNVVRYYGCWAEAENSSQLVLDKSRLEKYIQQILQDSSAVASSGSPLSHIFIKMELCHTTLKHYLEKWSHRGDEISILLQIAAGLCYVDNKLFIHRDIKPGNIFCKIEPSGCLTWKLGDFGLAVKISDEGNSGVAGTFTYQSPEMRKHLKYTAKTDLFSLGLVAVEIIHHDRGKFNRFDIFTELRRLEDLERRNYLNRCASGKSHNLIKIINRLLTVSPANRLCSEKLCELLCRVK</sequence>
<organism evidence="10 11">
    <name type="scientific">Folsomia candida</name>
    <name type="common">Springtail</name>
    <dbReference type="NCBI Taxonomy" id="158441"/>
    <lineage>
        <taxon>Eukaryota</taxon>
        <taxon>Metazoa</taxon>
        <taxon>Ecdysozoa</taxon>
        <taxon>Arthropoda</taxon>
        <taxon>Hexapoda</taxon>
        <taxon>Collembola</taxon>
        <taxon>Entomobryomorpha</taxon>
        <taxon>Isotomoidea</taxon>
        <taxon>Isotomidae</taxon>
        <taxon>Proisotominae</taxon>
        <taxon>Folsomia</taxon>
    </lineage>
</organism>
<gene>
    <name evidence="10" type="ORF">Fcan01_22775</name>
</gene>
<evidence type="ECO:0000259" key="9">
    <source>
        <dbReference type="PROSITE" id="PS50011"/>
    </source>
</evidence>
<keyword evidence="11" id="KW-1185">Reference proteome</keyword>
<keyword evidence="2 6" id="KW-0547">Nucleotide-binding</keyword>
<evidence type="ECO:0000256" key="4">
    <source>
        <dbReference type="ARBA" id="ARBA00022840"/>
    </source>
</evidence>
<evidence type="ECO:0000313" key="10">
    <source>
        <dbReference type="EMBL" id="OXA42290.1"/>
    </source>
</evidence>
<dbReference type="SMART" id="SM00220">
    <property type="entry name" value="S_TKc"/>
    <property type="match status" value="1"/>
</dbReference>
<dbReference type="GO" id="GO:0004674">
    <property type="term" value="F:protein serine/threonine kinase activity"/>
    <property type="evidence" value="ECO:0007669"/>
    <property type="project" value="UniProtKB-KW"/>
</dbReference>
<keyword evidence="1" id="KW-0808">Transferase</keyword>